<evidence type="ECO:0000313" key="7">
    <source>
        <dbReference type="Proteomes" id="UP000050515"/>
    </source>
</evidence>
<dbReference type="EMBL" id="LJCQ01000260">
    <property type="protein sequence ID" value="KPV46348.1"/>
    <property type="molecule type" value="Genomic_DNA"/>
</dbReference>
<reference evidence="4 7" key="1">
    <citation type="submission" date="2015-09" db="EMBL/GenBank/DDBJ databases">
        <title>Draft genome sequence of Acidiplasma aeolicum DSM 18409.</title>
        <authorList>
            <person name="Hemp J."/>
        </authorList>
    </citation>
    <scope>NUCLEOTIDE SEQUENCE [LARGE SCALE GENOMIC DNA]</scope>
    <source>
        <strain evidence="4 7">V</strain>
    </source>
</reference>
<evidence type="ECO:0000256" key="3">
    <source>
        <dbReference type="RuleBase" id="RU003781"/>
    </source>
</evidence>
<reference evidence="5 6" key="2">
    <citation type="submission" date="2015-09" db="EMBL/GenBank/DDBJ databases">
        <title>Heavy metals and arsenic resistance mechanisms in polyextremophilic archaea of the family Ferroplasmaceae.</title>
        <authorList>
            <person name="Bulaev A.G."/>
            <person name="Kanygina A.V."/>
        </authorList>
    </citation>
    <scope>NUCLEOTIDE SEQUENCE [LARGE SCALE GENOMIC DNA]</scope>
    <source>
        <strain evidence="5 6">VT</strain>
    </source>
</reference>
<dbReference type="PATRIC" id="fig|507754.4.peg.1694"/>
<dbReference type="InterPro" id="IPR029001">
    <property type="entry name" value="ITPase-like_fam"/>
</dbReference>
<dbReference type="NCBIfam" id="TIGR00042">
    <property type="entry name" value="RdgB/HAM1 family non-canonical purine NTP pyrophosphatase"/>
    <property type="match status" value="1"/>
</dbReference>
<organism evidence="5 6">
    <name type="scientific">Acidiplasma aeolicum</name>
    <dbReference type="NCBI Taxonomy" id="507754"/>
    <lineage>
        <taxon>Archaea</taxon>
        <taxon>Methanobacteriati</taxon>
        <taxon>Thermoplasmatota</taxon>
        <taxon>Thermoplasmata</taxon>
        <taxon>Thermoplasmatales</taxon>
        <taxon>Ferroplasmaceae</taxon>
        <taxon>Acidiplasma</taxon>
    </lineage>
</organism>
<evidence type="ECO:0000313" key="6">
    <source>
        <dbReference type="Proteomes" id="UP000050320"/>
    </source>
</evidence>
<evidence type="ECO:0000256" key="1">
    <source>
        <dbReference type="ARBA" id="ARBA00008023"/>
    </source>
</evidence>
<dbReference type="CDD" id="cd00515">
    <property type="entry name" value="HAM1"/>
    <property type="match status" value="1"/>
</dbReference>
<dbReference type="GO" id="GO:0005737">
    <property type="term" value="C:cytoplasm"/>
    <property type="evidence" value="ECO:0007669"/>
    <property type="project" value="TreeGrafter"/>
</dbReference>
<dbReference type="PANTHER" id="PTHR11067">
    <property type="entry name" value="INOSINE TRIPHOSPHATE PYROPHOSPHATASE/HAM1 PROTEIN"/>
    <property type="match status" value="1"/>
</dbReference>
<dbReference type="InterPro" id="IPR002637">
    <property type="entry name" value="RdgB/HAM1"/>
</dbReference>
<dbReference type="Pfam" id="PF01725">
    <property type="entry name" value="Ham1p_like"/>
    <property type="match status" value="1"/>
</dbReference>
<name>A0A0Q0RWG8_9ARCH</name>
<dbReference type="GO" id="GO:0009143">
    <property type="term" value="P:nucleoside triphosphate catabolic process"/>
    <property type="evidence" value="ECO:0007669"/>
    <property type="project" value="InterPro"/>
</dbReference>
<accession>A0A0Q0RWG8</accession>
<keyword evidence="2 3" id="KW-0378">Hydrolase</keyword>
<dbReference type="Proteomes" id="UP000050320">
    <property type="component" value="Unassembled WGS sequence"/>
</dbReference>
<dbReference type="AlphaFoldDB" id="A0A0Q0RWG8"/>
<evidence type="ECO:0000256" key="2">
    <source>
        <dbReference type="ARBA" id="ARBA00022801"/>
    </source>
</evidence>
<protein>
    <submittedName>
        <fullName evidence="5">Non-canonical purine NTP pyrophosphatase</fullName>
    </submittedName>
</protein>
<dbReference type="EMBL" id="LKBG01000001">
    <property type="protein sequence ID" value="KQB36710.1"/>
    <property type="molecule type" value="Genomic_DNA"/>
</dbReference>
<dbReference type="GO" id="GO:0047429">
    <property type="term" value="F:nucleoside triphosphate diphosphatase activity"/>
    <property type="evidence" value="ECO:0007669"/>
    <property type="project" value="InterPro"/>
</dbReference>
<comment type="similarity">
    <text evidence="1 3">Belongs to the HAM1 NTPase family.</text>
</comment>
<evidence type="ECO:0000313" key="4">
    <source>
        <dbReference type="EMBL" id="KPV46348.1"/>
    </source>
</evidence>
<dbReference type="Gene3D" id="3.90.950.10">
    <property type="match status" value="1"/>
</dbReference>
<keyword evidence="6" id="KW-1185">Reference proteome</keyword>
<dbReference type="RefSeq" id="WP_048101777.1">
    <property type="nucleotide sequence ID" value="NZ_JBBYJF010000003.1"/>
</dbReference>
<dbReference type="GeneID" id="84222197"/>
<evidence type="ECO:0000313" key="5">
    <source>
        <dbReference type="EMBL" id="KQB36710.1"/>
    </source>
</evidence>
<proteinExistence type="inferred from homology"/>
<comment type="caution">
    <text evidence="5">The sequence shown here is derived from an EMBL/GenBank/DDBJ whole genome shotgun (WGS) entry which is preliminary data.</text>
</comment>
<dbReference type="OrthoDB" id="372108at2157"/>
<gene>
    <name evidence="5" type="ORF">AOG54_00045</name>
    <name evidence="4" type="ORF">SE19_05935</name>
</gene>
<dbReference type="SUPFAM" id="SSF52972">
    <property type="entry name" value="ITPase-like"/>
    <property type="match status" value="1"/>
</dbReference>
<dbReference type="Proteomes" id="UP000050515">
    <property type="component" value="Unassembled WGS sequence"/>
</dbReference>
<dbReference type="PANTHER" id="PTHR11067:SF9">
    <property type="entry name" value="INOSINE TRIPHOSPHATE PYROPHOSPHATASE"/>
    <property type="match status" value="1"/>
</dbReference>
<sequence>MIYFVTHNKNKYIEAYKEFKENGIDISWIEMEYPEVQGNDNEFISRWSCESLVGQVNEPFFIDDTGLYIENLNGFPGPYASYVHDTLGNSLIVRLASGSRAYFKTVISFYYKNNIYQFSGILKGIIADVEHGGHAFGYDPIFVPENSNKTLSELSIEEKNKISHRGKAIKKFMAFLKDNSIV</sequence>